<name>A0A2J6RCJ2_HYAVF</name>
<dbReference type="EMBL" id="KZ613951">
    <property type="protein sequence ID" value="PMD36232.1"/>
    <property type="molecule type" value="Genomic_DNA"/>
</dbReference>
<evidence type="ECO:0000313" key="2">
    <source>
        <dbReference type="Proteomes" id="UP000235786"/>
    </source>
</evidence>
<evidence type="ECO:0000313" key="1">
    <source>
        <dbReference type="EMBL" id="PMD36232.1"/>
    </source>
</evidence>
<accession>A0A2J6RCJ2</accession>
<sequence>MGWRTHKGGWAKMESLWSMAGRTLAEVIRKEIPIYPVCKDMQSKGMANPNNKCSGLFQPRSFFELEVLDSKDRPGVWSLVRGTDSALMFCNAIKTVLDAVMSNFTYRLRISRIVCGAIPPGLGNVQPTMTTPRLTVMLQLRFEKSLFAPKKSLPYINGPCIMQAKSDQIGSSDTPDWDDGRRPVAKLDKWVSYQRDARAQFGWTPKSTMASLALQRGCQPCGYPRKDHIQGSPTCLHKPWPIALPPHFPRFHENEAIELNSPKPPAFNILNQSVCYSIYSVNQH</sequence>
<gene>
    <name evidence="1" type="ORF">L207DRAFT_637379</name>
</gene>
<organism evidence="1 2">
    <name type="scientific">Hyaloscypha variabilis (strain UAMH 11265 / GT02V1 / F)</name>
    <name type="common">Meliniomyces variabilis</name>
    <dbReference type="NCBI Taxonomy" id="1149755"/>
    <lineage>
        <taxon>Eukaryota</taxon>
        <taxon>Fungi</taxon>
        <taxon>Dikarya</taxon>
        <taxon>Ascomycota</taxon>
        <taxon>Pezizomycotina</taxon>
        <taxon>Leotiomycetes</taxon>
        <taxon>Helotiales</taxon>
        <taxon>Hyaloscyphaceae</taxon>
        <taxon>Hyaloscypha</taxon>
        <taxon>Hyaloscypha variabilis</taxon>
    </lineage>
</organism>
<dbReference type="AlphaFoldDB" id="A0A2J6RCJ2"/>
<protein>
    <submittedName>
        <fullName evidence="1">Uncharacterized protein</fullName>
    </submittedName>
</protein>
<dbReference type="Proteomes" id="UP000235786">
    <property type="component" value="Unassembled WGS sequence"/>
</dbReference>
<proteinExistence type="predicted"/>
<reference evidence="1 2" key="1">
    <citation type="submission" date="2016-04" db="EMBL/GenBank/DDBJ databases">
        <title>A degradative enzymes factory behind the ericoid mycorrhizal symbiosis.</title>
        <authorList>
            <consortium name="DOE Joint Genome Institute"/>
            <person name="Martino E."/>
            <person name="Morin E."/>
            <person name="Grelet G."/>
            <person name="Kuo A."/>
            <person name="Kohler A."/>
            <person name="Daghino S."/>
            <person name="Barry K."/>
            <person name="Choi C."/>
            <person name="Cichocki N."/>
            <person name="Clum A."/>
            <person name="Copeland A."/>
            <person name="Hainaut M."/>
            <person name="Haridas S."/>
            <person name="Labutti K."/>
            <person name="Lindquist E."/>
            <person name="Lipzen A."/>
            <person name="Khouja H.-R."/>
            <person name="Murat C."/>
            <person name="Ohm R."/>
            <person name="Olson A."/>
            <person name="Spatafora J."/>
            <person name="Veneault-Fourrey C."/>
            <person name="Henrissat B."/>
            <person name="Grigoriev I."/>
            <person name="Martin F."/>
            <person name="Perotto S."/>
        </authorList>
    </citation>
    <scope>NUCLEOTIDE SEQUENCE [LARGE SCALE GENOMIC DNA]</scope>
    <source>
        <strain evidence="1 2">F</strain>
    </source>
</reference>
<keyword evidence="2" id="KW-1185">Reference proteome</keyword>